<keyword evidence="1" id="KW-0732">Signal</keyword>
<evidence type="ECO:0000313" key="2">
    <source>
        <dbReference type="EMBL" id="KAF3056671.1"/>
    </source>
</evidence>
<comment type="caution">
    <text evidence="2">The sequence shown here is derived from an EMBL/GenBank/DDBJ whole genome shotgun (WGS) entry which is preliminary data.</text>
</comment>
<dbReference type="AlphaFoldDB" id="A0A9P5C7Z2"/>
<feature type="signal peptide" evidence="1">
    <location>
        <begin position="1"/>
        <end position="18"/>
    </location>
</feature>
<proteinExistence type="predicted"/>
<organism evidence="2 3">
    <name type="scientific">Trichoderma lentiforme</name>
    <dbReference type="NCBI Taxonomy" id="1567552"/>
    <lineage>
        <taxon>Eukaryota</taxon>
        <taxon>Fungi</taxon>
        <taxon>Dikarya</taxon>
        <taxon>Ascomycota</taxon>
        <taxon>Pezizomycotina</taxon>
        <taxon>Sordariomycetes</taxon>
        <taxon>Hypocreomycetidae</taxon>
        <taxon>Hypocreales</taxon>
        <taxon>Hypocreaceae</taxon>
        <taxon>Trichoderma</taxon>
    </lineage>
</organism>
<gene>
    <name evidence="2" type="ORF">CFAM422_012717</name>
</gene>
<accession>A0A9P5C7Z2</accession>
<reference evidence="2 3" key="1">
    <citation type="submission" date="2018-06" db="EMBL/GenBank/DDBJ databases">
        <title>Genome analysis of cellulolytic fungus Trichoderma lentiforme CFAM-422.</title>
        <authorList>
            <person name="Steindorff A.S."/>
            <person name="Formighieri E.F."/>
            <person name="Midorikawa G.E.O."/>
            <person name="Tamietti M.S."/>
            <person name="Ramos E.Z."/>
            <person name="Silva A.S."/>
            <person name="Bon E.P.S."/>
            <person name="Mendes T.D."/>
            <person name="Damaso M.C.T."/>
            <person name="Favaro L.C.L."/>
        </authorList>
    </citation>
    <scope>NUCLEOTIDE SEQUENCE [LARGE SCALE GENOMIC DNA]</scope>
    <source>
        <strain evidence="2 3">CFAM-422</strain>
    </source>
</reference>
<protein>
    <submittedName>
        <fullName evidence="2">Uncharacterized protein</fullName>
    </submittedName>
</protein>
<sequence length="170" mass="18101">MHLVSLLSYTTILGGVVAAPAGSQGLTATAPVKRADSIHIVYCTPLPGEGSNSIPPFSAAVYCPNDNACQLPTSNNVCKIDPSQLGVGGPFSCKFPSGVTFTWELSYEAYSAPLWSQVALLARRNQRTNTYAEAELTAFNHSLDIRTTGMHFAASAPIAARRISILTERL</sequence>
<keyword evidence="3" id="KW-1185">Reference proteome</keyword>
<feature type="chain" id="PRO_5040141512" evidence="1">
    <location>
        <begin position="19"/>
        <end position="170"/>
    </location>
</feature>
<dbReference type="Proteomes" id="UP000801864">
    <property type="component" value="Unassembled WGS sequence"/>
</dbReference>
<name>A0A9P5C7Z2_9HYPO</name>
<evidence type="ECO:0000256" key="1">
    <source>
        <dbReference type="SAM" id="SignalP"/>
    </source>
</evidence>
<evidence type="ECO:0000313" key="3">
    <source>
        <dbReference type="Proteomes" id="UP000801864"/>
    </source>
</evidence>
<dbReference type="EMBL" id="QLNT01000032">
    <property type="protein sequence ID" value="KAF3056671.1"/>
    <property type="molecule type" value="Genomic_DNA"/>
</dbReference>